<keyword evidence="2" id="KW-1185">Reference proteome</keyword>
<evidence type="ECO:0000313" key="2">
    <source>
        <dbReference type="Proteomes" id="UP001159427"/>
    </source>
</evidence>
<dbReference type="Proteomes" id="UP001159427">
    <property type="component" value="Unassembled WGS sequence"/>
</dbReference>
<name>A0ABN8Q6K6_9CNID</name>
<sequence length="158" mass="17761">MFSDVSQIAWGAVLIKDGLSQQIRDYSTSLKVISMPLSPGLYVINTLISFFSSIRNARINVWTNNVTLPEVWENGGCRSSLVKKELKNIEEMSRAENFALHLKYLWHCVYRSNEHGSLPTDVSPALIQTTVTRTFAEAAVNLSRVSQRKGPVQMQTCL</sequence>
<evidence type="ECO:0000313" key="1">
    <source>
        <dbReference type="EMBL" id="CAH3158280.1"/>
    </source>
</evidence>
<comment type="caution">
    <text evidence="1">The sequence shown here is derived from an EMBL/GenBank/DDBJ whole genome shotgun (WGS) entry which is preliminary data.</text>
</comment>
<organism evidence="1 2">
    <name type="scientific">Porites evermanni</name>
    <dbReference type="NCBI Taxonomy" id="104178"/>
    <lineage>
        <taxon>Eukaryota</taxon>
        <taxon>Metazoa</taxon>
        <taxon>Cnidaria</taxon>
        <taxon>Anthozoa</taxon>
        <taxon>Hexacorallia</taxon>
        <taxon>Scleractinia</taxon>
        <taxon>Fungiina</taxon>
        <taxon>Poritidae</taxon>
        <taxon>Porites</taxon>
    </lineage>
</organism>
<protein>
    <submittedName>
        <fullName evidence="1">Uncharacterized protein</fullName>
    </submittedName>
</protein>
<reference evidence="1 2" key="1">
    <citation type="submission" date="2022-05" db="EMBL/GenBank/DDBJ databases">
        <authorList>
            <consortium name="Genoscope - CEA"/>
            <person name="William W."/>
        </authorList>
    </citation>
    <scope>NUCLEOTIDE SEQUENCE [LARGE SCALE GENOMIC DNA]</scope>
</reference>
<dbReference type="EMBL" id="CALNXI010001166">
    <property type="protein sequence ID" value="CAH3158280.1"/>
    <property type="molecule type" value="Genomic_DNA"/>
</dbReference>
<gene>
    <name evidence="1" type="ORF">PEVE_00002813</name>
</gene>
<proteinExistence type="predicted"/>
<accession>A0ABN8Q6K6</accession>